<dbReference type="Proteomes" id="UP000475325">
    <property type="component" value="Unassembled WGS sequence"/>
</dbReference>
<comment type="caution">
    <text evidence="1">The sequence shown here is derived from an EMBL/GenBank/DDBJ whole genome shotgun (WGS) entry which is preliminary data.</text>
</comment>
<sequence length="194" mass="22739">MSTLRSPLRWNGFEENELQRSDDNISIQRINELFASTIKTHLAPEENDDQYEMTDEAVKIHSRHPALRLELLHLAALTHSHFLPVFTGLPLPVAVNVLDHWIQQEWYIQRFILYDQHWYQLMRILRAPTVWRTWNAMTAARKRALLVGDIRRRLKSWALCTRNFRSARGISHPLAAQAMLNAETDHFTVVFATC</sequence>
<name>A0A7C8N2J5_ORBOL</name>
<gene>
    <name evidence="1" type="ORF">TWF102_003212</name>
</gene>
<reference evidence="1 2" key="1">
    <citation type="submission" date="2019-06" db="EMBL/GenBank/DDBJ databases">
        <authorList>
            <person name="Palmer J.M."/>
        </authorList>
    </citation>
    <scope>NUCLEOTIDE SEQUENCE [LARGE SCALE GENOMIC DNA]</scope>
    <source>
        <strain evidence="1 2">TWF102</strain>
    </source>
</reference>
<evidence type="ECO:0000313" key="2">
    <source>
        <dbReference type="Proteomes" id="UP000475325"/>
    </source>
</evidence>
<proteinExistence type="predicted"/>
<accession>A0A7C8N2J5</accession>
<evidence type="ECO:0000313" key="1">
    <source>
        <dbReference type="EMBL" id="KAF3078882.1"/>
    </source>
</evidence>
<dbReference type="AlphaFoldDB" id="A0A7C8N2J5"/>
<organism evidence="1 2">
    <name type="scientific">Orbilia oligospora</name>
    <name type="common">Nematode-trapping fungus</name>
    <name type="synonym">Arthrobotrys oligospora</name>
    <dbReference type="NCBI Taxonomy" id="2813651"/>
    <lineage>
        <taxon>Eukaryota</taxon>
        <taxon>Fungi</taxon>
        <taxon>Dikarya</taxon>
        <taxon>Ascomycota</taxon>
        <taxon>Pezizomycotina</taxon>
        <taxon>Orbiliomycetes</taxon>
        <taxon>Orbiliales</taxon>
        <taxon>Orbiliaceae</taxon>
        <taxon>Orbilia</taxon>
    </lineage>
</organism>
<dbReference type="EMBL" id="WIQW01000163">
    <property type="protein sequence ID" value="KAF3078882.1"/>
    <property type="molecule type" value="Genomic_DNA"/>
</dbReference>
<protein>
    <submittedName>
        <fullName evidence="1">Uncharacterized protein</fullName>
    </submittedName>
</protein>